<comment type="cofactor">
    <cofactor evidence="1">
        <name>Mn(2+)</name>
        <dbReference type="ChEBI" id="CHEBI:29035"/>
    </cofactor>
</comment>
<dbReference type="EC" id="6.3.2.-" evidence="13"/>
<comment type="cofactor">
    <cofactor evidence="2">
        <name>Mg(2+)</name>
        <dbReference type="ChEBI" id="CHEBI:18420"/>
    </cofactor>
</comment>
<evidence type="ECO:0000256" key="10">
    <source>
        <dbReference type="PROSITE-ProRule" id="PRU00409"/>
    </source>
</evidence>
<evidence type="ECO:0000256" key="2">
    <source>
        <dbReference type="ARBA" id="ARBA00001946"/>
    </source>
</evidence>
<name>A0ABS0IFW6_9BACT</name>
<keyword evidence="9" id="KW-0464">Manganese</keyword>
<protein>
    <submittedName>
        <fullName evidence="13">30S ribosomal protein S6--L-glutamate ligase</fullName>
        <ecNumber evidence="13">6.3.2.-</ecNumber>
    </submittedName>
</protein>
<dbReference type="SUPFAM" id="SSF56059">
    <property type="entry name" value="Glutathione synthetase ATP-binding domain-like"/>
    <property type="match status" value="1"/>
</dbReference>
<evidence type="ECO:0000256" key="3">
    <source>
        <dbReference type="ARBA" id="ARBA00022598"/>
    </source>
</evidence>
<dbReference type="Gene3D" id="3.30.1490.20">
    <property type="entry name" value="ATP-grasp fold, A domain"/>
    <property type="match status" value="1"/>
</dbReference>
<sequence>MKLAILSREPKSYSTQRLVEAALAQGHEAVVVDHLQCNLVLEKGHPGIIYQGARLEGFDAIIPRIGASVTFYGTAVVRQFEMMKVRTAVDSQAIVRSRDKLRSMQILSRAGVGMPKTAFTNYSEDVPAMINQVGGAPVIIKLLEGTQGLGVVLAESAKAAQSVIEAFHNLKARIIVQEFIAESKGADLRAFVVDGEVVGAMKRQGKEGEFRSNLHRGGSGTLVKLSRAEKAAALLATKALGLGIAGVDMLQSKRGPLVLEVNSSPGLEGIEKATKSDIAGRIIEYTTQLAAKRKSKPKAKKEPERVDAQSDVPAEK</sequence>
<keyword evidence="13" id="KW-0687">Ribonucleoprotein</keyword>
<accession>A0ABS0IFW6</accession>
<evidence type="ECO:0000256" key="9">
    <source>
        <dbReference type="ARBA" id="ARBA00023211"/>
    </source>
</evidence>
<dbReference type="PROSITE" id="PS50975">
    <property type="entry name" value="ATP_GRASP"/>
    <property type="match status" value="1"/>
</dbReference>
<keyword evidence="3 13" id="KW-0436">Ligase</keyword>
<dbReference type="NCBIfam" id="TIGR00768">
    <property type="entry name" value="rimK_fam"/>
    <property type="match status" value="1"/>
</dbReference>
<dbReference type="InterPro" id="IPR041107">
    <property type="entry name" value="Rimk_N"/>
</dbReference>
<dbReference type="GO" id="GO:0005840">
    <property type="term" value="C:ribosome"/>
    <property type="evidence" value="ECO:0007669"/>
    <property type="project" value="UniProtKB-KW"/>
</dbReference>
<proteinExistence type="predicted"/>
<reference evidence="13 14" key="1">
    <citation type="submission" date="2020-11" db="EMBL/GenBank/DDBJ databases">
        <authorList>
            <person name="Kim M.K."/>
        </authorList>
    </citation>
    <scope>NUCLEOTIDE SEQUENCE [LARGE SCALE GENOMIC DNA]</scope>
    <source>
        <strain evidence="13 14">BT683</strain>
    </source>
</reference>
<dbReference type="PANTHER" id="PTHR21621">
    <property type="entry name" value="RIBOSOMAL PROTEIN S6 MODIFICATION PROTEIN"/>
    <property type="match status" value="1"/>
</dbReference>
<keyword evidence="14" id="KW-1185">Reference proteome</keyword>
<dbReference type="InterPro" id="IPR011761">
    <property type="entry name" value="ATP-grasp"/>
</dbReference>
<dbReference type="Gene3D" id="3.40.50.20">
    <property type="match status" value="1"/>
</dbReference>
<dbReference type="PANTHER" id="PTHR21621:SF7">
    <property type="entry name" value="RIBOSOMAL PROTEIN BS6--L-GLUTAMATE LIGASE"/>
    <property type="match status" value="1"/>
</dbReference>
<evidence type="ECO:0000259" key="12">
    <source>
        <dbReference type="PROSITE" id="PS50975"/>
    </source>
</evidence>
<evidence type="ECO:0000256" key="5">
    <source>
        <dbReference type="ARBA" id="ARBA00022741"/>
    </source>
</evidence>
<keyword evidence="6 10" id="KW-0067">ATP-binding</keyword>
<dbReference type="EMBL" id="JADQDQ010000002">
    <property type="protein sequence ID" value="MBF9236929.1"/>
    <property type="molecule type" value="Genomic_DNA"/>
</dbReference>
<evidence type="ECO:0000256" key="7">
    <source>
        <dbReference type="ARBA" id="ARBA00022842"/>
    </source>
</evidence>
<comment type="caution">
    <text evidence="13">The sequence shown here is derived from an EMBL/GenBank/DDBJ whole genome shotgun (WGS) entry which is preliminary data.</text>
</comment>
<dbReference type="Proteomes" id="UP000597617">
    <property type="component" value="Unassembled WGS sequence"/>
</dbReference>
<dbReference type="Pfam" id="PF18030">
    <property type="entry name" value="Rimk_N"/>
    <property type="match status" value="1"/>
</dbReference>
<evidence type="ECO:0000256" key="4">
    <source>
        <dbReference type="ARBA" id="ARBA00022723"/>
    </source>
</evidence>
<dbReference type="InterPro" id="IPR004666">
    <property type="entry name" value="Rp_bS6_RimK/Lys_biosynth_LsyX"/>
</dbReference>
<dbReference type="InterPro" id="IPR013815">
    <property type="entry name" value="ATP_grasp_subdomain_1"/>
</dbReference>
<evidence type="ECO:0000256" key="8">
    <source>
        <dbReference type="ARBA" id="ARBA00022917"/>
    </source>
</evidence>
<evidence type="ECO:0000256" key="1">
    <source>
        <dbReference type="ARBA" id="ARBA00001936"/>
    </source>
</evidence>
<evidence type="ECO:0000313" key="13">
    <source>
        <dbReference type="EMBL" id="MBF9236929.1"/>
    </source>
</evidence>
<evidence type="ECO:0000256" key="6">
    <source>
        <dbReference type="ARBA" id="ARBA00022840"/>
    </source>
</evidence>
<evidence type="ECO:0000313" key="14">
    <source>
        <dbReference type="Proteomes" id="UP000597617"/>
    </source>
</evidence>
<gene>
    <name evidence="13" type="primary">rimK</name>
    <name evidence="13" type="ORF">I2I05_05930</name>
</gene>
<keyword evidence="4" id="KW-0479">Metal-binding</keyword>
<evidence type="ECO:0000256" key="11">
    <source>
        <dbReference type="SAM" id="MobiDB-lite"/>
    </source>
</evidence>
<dbReference type="InterPro" id="IPR013651">
    <property type="entry name" value="ATP-grasp_RimK-type"/>
</dbReference>
<keyword evidence="5 10" id="KW-0547">Nucleotide-binding</keyword>
<dbReference type="Gene3D" id="3.30.470.20">
    <property type="entry name" value="ATP-grasp fold, B domain"/>
    <property type="match status" value="1"/>
</dbReference>
<feature type="compositionally biased region" description="Basic and acidic residues" evidence="11">
    <location>
        <begin position="300"/>
        <end position="316"/>
    </location>
</feature>
<organism evidence="13 14">
    <name type="scientific">Hymenobacter jeongseonensis</name>
    <dbReference type="NCBI Taxonomy" id="2791027"/>
    <lineage>
        <taxon>Bacteria</taxon>
        <taxon>Pseudomonadati</taxon>
        <taxon>Bacteroidota</taxon>
        <taxon>Cytophagia</taxon>
        <taxon>Cytophagales</taxon>
        <taxon>Hymenobacteraceae</taxon>
        <taxon>Hymenobacter</taxon>
    </lineage>
</organism>
<dbReference type="NCBIfam" id="NF007764">
    <property type="entry name" value="PRK10446.1"/>
    <property type="match status" value="1"/>
</dbReference>
<feature type="domain" description="ATP-grasp" evidence="12">
    <location>
        <begin position="104"/>
        <end position="287"/>
    </location>
</feature>
<keyword evidence="13" id="KW-0689">Ribosomal protein</keyword>
<dbReference type="RefSeq" id="WP_196281298.1">
    <property type="nucleotide sequence ID" value="NZ_JADQDQ010000002.1"/>
</dbReference>
<dbReference type="Pfam" id="PF08443">
    <property type="entry name" value="RimK"/>
    <property type="match status" value="1"/>
</dbReference>
<keyword evidence="8" id="KW-0648">Protein biosynthesis</keyword>
<keyword evidence="7" id="KW-0460">Magnesium</keyword>
<dbReference type="GO" id="GO:0016874">
    <property type="term" value="F:ligase activity"/>
    <property type="evidence" value="ECO:0007669"/>
    <property type="project" value="UniProtKB-KW"/>
</dbReference>
<feature type="region of interest" description="Disordered" evidence="11">
    <location>
        <begin position="291"/>
        <end position="316"/>
    </location>
</feature>